<organism evidence="1 2">
    <name type="scientific">Adineta ricciae</name>
    <name type="common">Rotifer</name>
    <dbReference type="NCBI Taxonomy" id="249248"/>
    <lineage>
        <taxon>Eukaryota</taxon>
        <taxon>Metazoa</taxon>
        <taxon>Spiralia</taxon>
        <taxon>Gnathifera</taxon>
        <taxon>Rotifera</taxon>
        <taxon>Eurotatoria</taxon>
        <taxon>Bdelloidea</taxon>
        <taxon>Adinetida</taxon>
        <taxon>Adinetidae</taxon>
        <taxon>Adineta</taxon>
    </lineage>
</organism>
<sequence length="511" mass="60713">MSSTFETLPDEILMLIFQYSGDVHSIFRTFLGLNHRLNQILIDKRLHLLTDYLCIDPYHIFFNSYYNSTAFNRISQQFAAVNSPVNDSDFREYFQSLISFHVEQQYKRCEDDIHFYTTTFKSIQNSIPNDEQITNSYELRQIFHNLIHYPVNLMDMKRIESLVLERGAYLECDGSAQSDFNFCKAINQLLLSELSYPNSTNKNLLSVEIQMFKALIISNPRLLTNEDFYIYSLCSISFFLILSVFQARYYCYDQLALPVNMNCYHAIVDLLLFVIQYERIHSSVSASVQENLFDMLYFIPSRELVNRRGVMIETIQLEIFKIIVDIYISAQVPSWSDDLNDRFQSILKKLMKKERDDVILYIYRRIPHVRYFFNQPKYCRAIVNMMTGSQEERLMFRRFLDETPGETWLTSKQLVFILLQKKERKLLEKVLRVSRFLMDELDEDGNHLLLHICLKVRGCRHQLVELLIQMKSDLRRKNFNGEDFCDAIKLPKNRKLLEKLDIDCIMSQLYM</sequence>
<gene>
    <name evidence="1" type="ORF">EDS130_LOCUS21069</name>
</gene>
<accession>A0A814QJX1</accession>
<dbReference type="OrthoDB" id="10006240at2759"/>
<evidence type="ECO:0000313" key="1">
    <source>
        <dbReference type="EMBL" id="CAF1121329.1"/>
    </source>
</evidence>
<protein>
    <submittedName>
        <fullName evidence="1">Uncharacterized protein</fullName>
    </submittedName>
</protein>
<name>A0A814QJX1_ADIRI</name>
<dbReference type="EMBL" id="CAJNOJ010000105">
    <property type="protein sequence ID" value="CAF1121329.1"/>
    <property type="molecule type" value="Genomic_DNA"/>
</dbReference>
<dbReference type="AlphaFoldDB" id="A0A814QJX1"/>
<evidence type="ECO:0000313" key="2">
    <source>
        <dbReference type="Proteomes" id="UP000663852"/>
    </source>
</evidence>
<proteinExistence type="predicted"/>
<reference evidence="1" key="1">
    <citation type="submission" date="2021-02" db="EMBL/GenBank/DDBJ databases">
        <authorList>
            <person name="Nowell W R."/>
        </authorList>
    </citation>
    <scope>NUCLEOTIDE SEQUENCE</scope>
</reference>
<dbReference type="Proteomes" id="UP000663852">
    <property type="component" value="Unassembled WGS sequence"/>
</dbReference>
<comment type="caution">
    <text evidence="1">The sequence shown here is derived from an EMBL/GenBank/DDBJ whole genome shotgun (WGS) entry which is preliminary data.</text>
</comment>